<evidence type="ECO:0000256" key="5">
    <source>
        <dbReference type="SAM" id="Phobius"/>
    </source>
</evidence>
<feature type="transmembrane region" description="Helical" evidence="5">
    <location>
        <begin position="83"/>
        <end position="104"/>
    </location>
</feature>
<dbReference type="InterPro" id="IPR052556">
    <property type="entry name" value="PolySynth_Transporter"/>
</dbReference>
<dbReference type="Proteomes" id="UP000566995">
    <property type="component" value="Unassembled WGS sequence"/>
</dbReference>
<feature type="transmembrane region" description="Helical" evidence="5">
    <location>
        <begin position="6"/>
        <end position="27"/>
    </location>
</feature>
<comment type="caution">
    <text evidence="6">The sequence shown here is derived from an EMBL/GenBank/DDBJ whole genome shotgun (WGS) entry which is preliminary data.</text>
</comment>
<dbReference type="PANTHER" id="PTHR43424">
    <property type="entry name" value="LOCUS PUTATIVE PROTEIN 1-RELATED"/>
    <property type="match status" value="1"/>
</dbReference>
<sequence length="376" mass="41221">MGLETFGTIALALSLTQLSIIITDFGYGLSSTYKISRNLDDKHAINNLIGSVFIGKIPLTLFASAVTIGFPILSPQYRDSMPIFMLAILPIIGQAYQANWLFIGLENLKSITLYTVGSKILYFIFIILTIKSDQDAYLVILGWGAAQILAAILSTLHLYKIGYSIRIPSFRIILEEFLSAVPFFISRLAVASYTTASTAIVSLAGPIQTAHFYACQQIYKAGAALPVNQVLYPYMAKRPNWRAFLIITACATSLLTCISSFLIFFSDDILICTLGAEFGEAKYTFSAMLFAMVFSYLATSFGYPAFSAINKLDIANRTVVIAAVFNAAVLFTLYTLDNISALTISLSVLATEILVFISRSTLLLLILKSHNKIPVK</sequence>
<comment type="subcellular location">
    <subcellularLocation>
        <location evidence="1">Membrane</location>
        <topology evidence="1">Multi-pass membrane protein</topology>
    </subcellularLocation>
</comment>
<evidence type="ECO:0000256" key="4">
    <source>
        <dbReference type="ARBA" id="ARBA00023136"/>
    </source>
</evidence>
<protein>
    <submittedName>
        <fullName evidence="6">PST family polysaccharide transporter</fullName>
    </submittedName>
</protein>
<dbReference type="GO" id="GO:0016020">
    <property type="term" value="C:membrane"/>
    <property type="evidence" value="ECO:0007669"/>
    <property type="project" value="UniProtKB-SubCell"/>
</dbReference>
<evidence type="ECO:0000313" key="6">
    <source>
        <dbReference type="EMBL" id="MBB4866411.1"/>
    </source>
</evidence>
<feature type="transmembrane region" description="Helical" evidence="5">
    <location>
        <begin position="48"/>
        <end position="71"/>
    </location>
</feature>
<name>A0A7W7KPD6_PSENT</name>
<evidence type="ECO:0000313" key="7">
    <source>
        <dbReference type="Proteomes" id="UP000566995"/>
    </source>
</evidence>
<feature type="transmembrane region" description="Helical" evidence="5">
    <location>
        <begin position="111"/>
        <end position="130"/>
    </location>
</feature>
<dbReference type="Pfam" id="PF01943">
    <property type="entry name" value="Polysacc_synt"/>
    <property type="match status" value="1"/>
</dbReference>
<evidence type="ECO:0000256" key="3">
    <source>
        <dbReference type="ARBA" id="ARBA00022989"/>
    </source>
</evidence>
<keyword evidence="2 5" id="KW-0812">Transmembrane</keyword>
<reference evidence="6 7" key="1">
    <citation type="submission" date="2020-08" db="EMBL/GenBank/DDBJ databases">
        <title>Functional genomics of gut bacteria from endangered species of beetles.</title>
        <authorList>
            <person name="Carlos-Shanley C."/>
        </authorList>
    </citation>
    <scope>NUCLEOTIDE SEQUENCE [LARGE SCALE GENOMIC DNA]</scope>
    <source>
        <strain evidence="6 7">S00179</strain>
    </source>
</reference>
<dbReference type="PANTHER" id="PTHR43424:SF1">
    <property type="entry name" value="LOCUS PUTATIVE PROTEIN 1-RELATED"/>
    <property type="match status" value="1"/>
</dbReference>
<organism evidence="6 7">
    <name type="scientific">Pseudomonas nitroreducens</name>
    <dbReference type="NCBI Taxonomy" id="46680"/>
    <lineage>
        <taxon>Bacteria</taxon>
        <taxon>Pseudomonadati</taxon>
        <taxon>Pseudomonadota</taxon>
        <taxon>Gammaproteobacteria</taxon>
        <taxon>Pseudomonadales</taxon>
        <taxon>Pseudomonadaceae</taxon>
        <taxon>Pseudomonas</taxon>
    </lineage>
</organism>
<feature type="transmembrane region" description="Helical" evidence="5">
    <location>
        <begin position="243"/>
        <end position="265"/>
    </location>
</feature>
<evidence type="ECO:0000256" key="1">
    <source>
        <dbReference type="ARBA" id="ARBA00004141"/>
    </source>
</evidence>
<feature type="transmembrane region" description="Helical" evidence="5">
    <location>
        <begin position="342"/>
        <end position="367"/>
    </location>
</feature>
<dbReference type="AlphaFoldDB" id="A0A7W7KPD6"/>
<keyword evidence="4 5" id="KW-0472">Membrane</keyword>
<dbReference type="EMBL" id="JACHLI010000027">
    <property type="protein sequence ID" value="MBB4866411.1"/>
    <property type="molecule type" value="Genomic_DNA"/>
</dbReference>
<accession>A0A7W7KPD6</accession>
<gene>
    <name evidence="6" type="ORF">HNP46_005316</name>
</gene>
<evidence type="ECO:0000256" key="2">
    <source>
        <dbReference type="ARBA" id="ARBA00022692"/>
    </source>
</evidence>
<keyword evidence="3 5" id="KW-1133">Transmembrane helix</keyword>
<proteinExistence type="predicted"/>
<dbReference type="InterPro" id="IPR002797">
    <property type="entry name" value="Polysacc_synth"/>
</dbReference>
<feature type="transmembrane region" description="Helical" evidence="5">
    <location>
        <begin position="318"/>
        <end position="336"/>
    </location>
</feature>
<feature type="transmembrane region" description="Helical" evidence="5">
    <location>
        <begin position="285"/>
        <end position="306"/>
    </location>
</feature>
<feature type="transmembrane region" description="Helical" evidence="5">
    <location>
        <begin position="136"/>
        <end position="159"/>
    </location>
</feature>